<evidence type="ECO:0000256" key="1">
    <source>
        <dbReference type="SAM" id="MobiDB-lite"/>
    </source>
</evidence>
<evidence type="ECO:0008006" key="4">
    <source>
        <dbReference type="Google" id="ProtNLM"/>
    </source>
</evidence>
<dbReference type="Proteomes" id="UP000179360">
    <property type="component" value="Unassembled WGS sequence"/>
</dbReference>
<dbReference type="SUPFAM" id="SSF50939">
    <property type="entry name" value="Sialidases"/>
    <property type="match status" value="2"/>
</dbReference>
<dbReference type="Gene3D" id="2.130.10.10">
    <property type="entry name" value="YVTN repeat-like/Quinoprotein amine dehydrogenase"/>
    <property type="match status" value="1"/>
</dbReference>
<dbReference type="Gene3D" id="2.120.10.10">
    <property type="match status" value="1"/>
</dbReference>
<dbReference type="InterPro" id="IPR036278">
    <property type="entry name" value="Sialidase_sf"/>
</dbReference>
<dbReference type="EMBL" id="MFSY01000037">
    <property type="protein sequence ID" value="OGI46836.1"/>
    <property type="molecule type" value="Genomic_DNA"/>
</dbReference>
<dbReference type="AlphaFoldDB" id="A0A1F6TP53"/>
<organism evidence="2 3">
    <name type="scientific">Candidatus Muproteobacteria bacterium RIFCSPHIGHO2_01_FULL_65_16</name>
    <dbReference type="NCBI Taxonomy" id="1817764"/>
    <lineage>
        <taxon>Bacteria</taxon>
        <taxon>Pseudomonadati</taxon>
        <taxon>Pseudomonadota</taxon>
        <taxon>Candidatus Muproteobacteria</taxon>
    </lineage>
</organism>
<reference evidence="2 3" key="1">
    <citation type="journal article" date="2016" name="Nat. Commun.">
        <title>Thousands of microbial genomes shed light on interconnected biogeochemical processes in an aquifer system.</title>
        <authorList>
            <person name="Anantharaman K."/>
            <person name="Brown C.T."/>
            <person name="Hug L.A."/>
            <person name="Sharon I."/>
            <person name="Castelle C.J."/>
            <person name="Probst A.J."/>
            <person name="Thomas B.C."/>
            <person name="Singh A."/>
            <person name="Wilkins M.J."/>
            <person name="Karaoz U."/>
            <person name="Brodie E.L."/>
            <person name="Williams K.H."/>
            <person name="Hubbard S.S."/>
            <person name="Banfield J.F."/>
        </authorList>
    </citation>
    <scope>NUCLEOTIDE SEQUENCE [LARGE SCALE GENOMIC DNA]</scope>
</reference>
<dbReference type="CDD" id="cd15482">
    <property type="entry name" value="Sialidase_non-viral"/>
    <property type="match status" value="2"/>
</dbReference>
<protein>
    <recommendedName>
        <fullName evidence="4">Glycosyl hydrolase</fullName>
    </recommendedName>
</protein>
<comment type="caution">
    <text evidence="2">The sequence shown here is derived from an EMBL/GenBank/DDBJ whole genome shotgun (WGS) entry which is preliminary data.</text>
</comment>
<feature type="region of interest" description="Disordered" evidence="1">
    <location>
        <begin position="7"/>
        <end position="26"/>
    </location>
</feature>
<evidence type="ECO:0000313" key="2">
    <source>
        <dbReference type="EMBL" id="OGI46836.1"/>
    </source>
</evidence>
<evidence type="ECO:0000313" key="3">
    <source>
        <dbReference type="Proteomes" id="UP000179360"/>
    </source>
</evidence>
<dbReference type="InterPro" id="IPR015943">
    <property type="entry name" value="WD40/YVTN_repeat-like_dom_sf"/>
</dbReference>
<accession>A0A1F6TP53</accession>
<sequence>MIGLAGCAAGGGHARHAAAKAGPPTPAERAQMWQKSLARDPLSMTAAFDPKGALWLASVKGGRVLVSYSGDKGKSFSEPVPVNPEPEHIAADGENRPKLAFGPKGEVYVSWTRSLEAPFSGHARFARSLDGGKSFSAPITVNTDLQEISHRFESMLVSRRGDIHLFWLDKRAAAAVEGKGGKYSGLAVYRARSTDGGASFGANNKVADHSCECCRIAVALDTDDAPVLFWRHIFGKNTRDHALLRLDGRSALVRASEDGWEIDACPHHGPSLSIADDGVYHLAWYTGAEGRAGLYYRRSRDHGKTFTAPIPFGNRNAQPARPQVLSLGTRVFLAWKEFDGTSTAVRWMRSSDGGATWSAPAVVATAAGASDHPLLASDGVRAYLSWYAAKEGYRLLELEATP</sequence>
<gene>
    <name evidence="2" type="ORF">A2637_07055</name>
</gene>
<dbReference type="STRING" id="1817764.A2637_07055"/>
<name>A0A1F6TP53_9PROT</name>
<proteinExistence type="predicted"/>